<accession>A0A542ZXY1</accession>
<feature type="transmembrane region" description="Helical" evidence="1">
    <location>
        <begin position="54"/>
        <end position="69"/>
    </location>
</feature>
<dbReference type="AlphaFoldDB" id="A0A542ZXY1"/>
<gene>
    <name evidence="2" type="ORF">FB461_1589</name>
</gene>
<keyword evidence="1" id="KW-0472">Membrane</keyword>
<reference evidence="2 3" key="1">
    <citation type="submission" date="2019-06" db="EMBL/GenBank/DDBJ databases">
        <title>Sequencing the genomes of 1000 actinobacteria strains.</title>
        <authorList>
            <person name="Klenk H.-P."/>
        </authorList>
    </citation>
    <scope>NUCLEOTIDE SEQUENCE [LARGE SCALE GENOMIC DNA]</scope>
    <source>
        <strain evidence="2 3">DSM 4813</strain>
    </source>
</reference>
<keyword evidence="3" id="KW-1185">Reference proteome</keyword>
<evidence type="ECO:0000313" key="3">
    <source>
        <dbReference type="Proteomes" id="UP000315389"/>
    </source>
</evidence>
<feature type="transmembrane region" description="Helical" evidence="1">
    <location>
        <begin position="31"/>
        <end position="48"/>
    </location>
</feature>
<keyword evidence="1" id="KW-1133">Transmembrane helix</keyword>
<evidence type="ECO:0000313" key="2">
    <source>
        <dbReference type="EMBL" id="TQL65056.1"/>
    </source>
</evidence>
<protein>
    <submittedName>
        <fullName evidence="2">Uncharacterized protein DUF4956</fullName>
    </submittedName>
</protein>
<feature type="transmembrane region" description="Helical" evidence="1">
    <location>
        <begin position="81"/>
        <end position="98"/>
    </location>
</feature>
<dbReference type="Pfam" id="PF16316">
    <property type="entry name" value="DUF4956"/>
    <property type="match status" value="1"/>
</dbReference>
<dbReference type="InterPro" id="IPR032531">
    <property type="entry name" value="DUF4956"/>
</dbReference>
<feature type="transmembrane region" description="Helical" evidence="1">
    <location>
        <begin position="6"/>
        <end position="24"/>
    </location>
</feature>
<dbReference type="EMBL" id="VFOS01000001">
    <property type="protein sequence ID" value="TQL65056.1"/>
    <property type="molecule type" value="Genomic_DNA"/>
</dbReference>
<proteinExistence type="predicted"/>
<sequence>MNALPMIAADLVAIGLLTFALYFRRHHRRDLVVAFLGVNVGVLAVSLLLSASSIGLGLGLGLFGVLSIIRLRSTEIAQHEVAYYFSALALGLTAGLSAQFDALALAMMGAIVATMWVGDSSLLLRGYRSQVMVLDHAVAREEEAAAAAGGLLGAEVKHISIVRTDYVNDSTVVDVRYRLGVPRQRRGGHDPEEAALARLVQGERSAVLS</sequence>
<dbReference type="RefSeq" id="WP_142120479.1">
    <property type="nucleotide sequence ID" value="NZ_BAAASV010000002.1"/>
</dbReference>
<evidence type="ECO:0000256" key="1">
    <source>
        <dbReference type="SAM" id="Phobius"/>
    </source>
</evidence>
<feature type="transmembrane region" description="Helical" evidence="1">
    <location>
        <begin position="104"/>
        <end position="124"/>
    </location>
</feature>
<keyword evidence="1" id="KW-0812">Transmembrane</keyword>
<comment type="caution">
    <text evidence="2">The sequence shown here is derived from an EMBL/GenBank/DDBJ whole genome shotgun (WGS) entry which is preliminary data.</text>
</comment>
<organism evidence="2 3">
    <name type="scientific">Rarobacter faecitabidus</name>
    <dbReference type="NCBI Taxonomy" id="13243"/>
    <lineage>
        <taxon>Bacteria</taxon>
        <taxon>Bacillati</taxon>
        <taxon>Actinomycetota</taxon>
        <taxon>Actinomycetes</taxon>
        <taxon>Micrococcales</taxon>
        <taxon>Rarobacteraceae</taxon>
        <taxon>Rarobacter</taxon>
    </lineage>
</organism>
<dbReference type="Proteomes" id="UP000315389">
    <property type="component" value="Unassembled WGS sequence"/>
</dbReference>
<dbReference type="OrthoDB" id="3827267at2"/>
<name>A0A542ZXY1_RARFA</name>